<feature type="signal peptide" evidence="2">
    <location>
        <begin position="1"/>
        <end position="28"/>
    </location>
</feature>
<evidence type="ECO:0000313" key="3">
    <source>
        <dbReference type="EMBL" id="MDM4017126.1"/>
    </source>
</evidence>
<proteinExistence type="predicted"/>
<gene>
    <name evidence="3" type="ORF">QTN89_16900</name>
</gene>
<keyword evidence="2" id="KW-0732">Signal</keyword>
<evidence type="ECO:0000256" key="1">
    <source>
        <dbReference type="SAM" id="MobiDB-lite"/>
    </source>
</evidence>
<name>A0ABT7PLH0_9BACT</name>
<organism evidence="3 4">
    <name type="scientific">Roseiconus lacunae</name>
    <dbReference type="NCBI Taxonomy" id="2605694"/>
    <lineage>
        <taxon>Bacteria</taxon>
        <taxon>Pseudomonadati</taxon>
        <taxon>Planctomycetota</taxon>
        <taxon>Planctomycetia</taxon>
        <taxon>Pirellulales</taxon>
        <taxon>Pirellulaceae</taxon>
        <taxon>Roseiconus</taxon>
    </lineage>
</organism>
<dbReference type="RefSeq" id="WP_289164615.1">
    <property type="nucleotide sequence ID" value="NZ_JASZZN010000012.1"/>
</dbReference>
<protein>
    <submittedName>
        <fullName evidence="3">Uncharacterized protein</fullName>
    </submittedName>
</protein>
<feature type="region of interest" description="Disordered" evidence="1">
    <location>
        <begin position="163"/>
        <end position="183"/>
    </location>
</feature>
<dbReference type="EMBL" id="JASZZN010000012">
    <property type="protein sequence ID" value="MDM4017126.1"/>
    <property type="molecule type" value="Genomic_DNA"/>
</dbReference>
<reference evidence="3 4" key="1">
    <citation type="submission" date="2023-06" db="EMBL/GenBank/DDBJ databases">
        <title>Roseiconus lacunae JC819 isolated from Gulf of Mannar region, Tamil Nadu.</title>
        <authorList>
            <person name="Pk S."/>
            <person name="Ch S."/>
            <person name="Ch V.R."/>
        </authorList>
    </citation>
    <scope>NUCLEOTIDE SEQUENCE [LARGE SCALE GENOMIC DNA]</scope>
    <source>
        <strain evidence="3 4">JC819</strain>
    </source>
</reference>
<sequence length="183" mass="19310">MYASRHQFATYLTAIALLLSNLASVAHVGCVDSSACCTVSVHEQDASAPTQIDEEDVQVAGESCECALHRRRASLASQSASINSALTQRSRLASSAADDCDRSCCDDQRCGDQPCSGTPAKEHDSNHCSLCQHFYTARLATIAPATLPVAPTPEVTGRVTALPSLHRPLSTSDDISARGPPQV</sequence>
<evidence type="ECO:0000313" key="4">
    <source>
        <dbReference type="Proteomes" id="UP001239462"/>
    </source>
</evidence>
<keyword evidence="4" id="KW-1185">Reference proteome</keyword>
<evidence type="ECO:0000256" key="2">
    <source>
        <dbReference type="SAM" id="SignalP"/>
    </source>
</evidence>
<accession>A0ABT7PLH0</accession>
<feature type="chain" id="PRO_5047531728" evidence="2">
    <location>
        <begin position="29"/>
        <end position="183"/>
    </location>
</feature>
<comment type="caution">
    <text evidence="3">The sequence shown here is derived from an EMBL/GenBank/DDBJ whole genome shotgun (WGS) entry which is preliminary data.</text>
</comment>
<dbReference type="Proteomes" id="UP001239462">
    <property type="component" value="Unassembled WGS sequence"/>
</dbReference>